<dbReference type="AlphaFoldDB" id="A0AA88D4A7"/>
<reference evidence="2" key="1">
    <citation type="submission" date="2023-07" db="EMBL/GenBank/DDBJ databases">
        <title>draft genome sequence of fig (Ficus carica).</title>
        <authorList>
            <person name="Takahashi T."/>
            <person name="Nishimura K."/>
        </authorList>
    </citation>
    <scope>NUCLEOTIDE SEQUENCE</scope>
</reference>
<name>A0AA88D4A7_FICCA</name>
<organism evidence="2 3">
    <name type="scientific">Ficus carica</name>
    <name type="common">Common fig</name>
    <dbReference type="NCBI Taxonomy" id="3494"/>
    <lineage>
        <taxon>Eukaryota</taxon>
        <taxon>Viridiplantae</taxon>
        <taxon>Streptophyta</taxon>
        <taxon>Embryophyta</taxon>
        <taxon>Tracheophyta</taxon>
        <taxon>Spermatophyta</taxon>
        <taxon>Magnoliopsida</taxon>
        <taxon>eudicotyledons</taxon>
        <taxon>Gunneridae</taxon>
        <taxon>Pentapetalae</taxon>
        <taxon>rosids</taxon>
        <taxon>fabids</taxon>
        <taxon>Rosales</taxon>
        <taxon>Moraceae</taxon>
        <taxon>Ficeae</taxon>
        <taxon>Ficus</taxon>
    </lineage>
</organism>
<keyword evidence="3" id="KW-1185">Reference proteome</keyword>
<accession>A0AA88D4A7</accession>
<evidence type="ECO:0000256" key="1">
    <source>
        <dbReference type="SAM" id="MobiDB-lite"/>
    </source>
</evidence>
<dbReference type="Proteomes" id="UP001187192">
    <property type="component" value="Unassembled WGS sequence"/>
</dbReference>
<dbReference type="EMBL" id="BTGU01009617">
    <property type="protein sequence ID" value="GMN26409.1"/>
    <property type="molecule type" value="Genomic_DNA"/>
</dbReference>
<feature type="compositionally biased region" description="Basic and acidic residues" evidence="1">
    <location>
        <begin position="8"/>
        <end position="27"/>
    </location>
</feature>
<protein>
    <submittedName>
        <fullName evidence="2">Uncharacterized protein</fullName>
    </submittedName>
</protein>
<sequence>MIGSRNKLLNERRSILKTHNTREEKGPARNKLIPIQVESEKPLNNMANTSQKTFKCKIEQKKQRKFHEPVMRSQKASLRVGKTSLV</sequence>
<proteinExistence type="predicted"/>
<feature type="region of interest" description="Disordered" evidence="1">
    <location>
        <begin position="1"/>
        <end position="29"/>
    </location>
</feature>
<gene>
    <name evidence="2" type="ORF">TIFTF001_051514</name>
</gene>
<evidence type="ECO:0000313" key="2">
    <source>
        <dbReference type="EMBL" id="GMN26409.1"/>
    </source>
</evidence>
<feature type="region of interest" description="Disordered" evidence="1">
    <location>
        <begin position="64"/>
        <end position="86"/>
    </location>
</feature>
<comment type="caution">
    <text evidence="2">The sequence shown here is derived from an EMBL/GenBank/DDBJ whole genome shotgun (WGS) entry which is preliminary data.</text>
</comment>
<evidence type="ECO:0000313" key="3">
    <source>
        <dbReference type="Proteomes" id="UP001187192"/>
    </source>
</evidence>